<accession>A0AAV6UUT4</accession>
<keyword evidence="1" id="KW-0175">Coiled coil</keyword>
<evidence type="ECO:0000313" key="3">
    <source>
        <dbReference type="EMBL" id="KAG8187949.1"/>
    </source>
</evidence>
<feature type="region of interest" description="Disordered" evidence="2">
    <location>
        <begin position="432"/>
        <end position="504"/>
    </location>
</feature>
<feature type="region of interest" description="Disordered" evidence="2">
    <location>
        <begin position="851"/>
        <end position="870"/>
    </location>
</feature>
<feature type="compositionally biased region" description="Low complexity" evidence="2">
    <location>
        <begin position="851"/>
        <end position="862"/>
    </location>
</feature>
<feature type="region of interest" description="Disordered" evidence="2">
    <location>
        <begin position="981"/>
        <end position="1001"/>
    </location>
</feature>
<reference evidence="3 4" key="1">
    <citation type="journal article" date="2022" name="Nat. Ecol. Evol.">
        <title>A masculinizing supergene underlies an exaggerated male reproductive morph in a spider.</title>
        <authorList>
            <person name="Hendrickx F."/>
            <person name="De Corte Z."/>
            <person name="Sonet G."/>
            <person name="Van Belleghem S.M."/>
            <person name="Kostlbacher S."/>
            <person name="Vangestel C."/>
        </authorList>
    </citation>
    <scope>NUCLEOTIDE SEQUENCE [LARGE SCALE GENOMIC DNA]</scope>
    <source>
        <strain evidence="3">W744_W776</strain>
    </source>
</reference>
<keyword evidence="4" id="KW-1185">Reference proteome</keyword>
<feature type="compositionally biased region" description="Low complexity" evidence="2">
    <location>
        <begin position="435"/>
        <end position="447"/>
    </location>
</feature>
<proteinExistence type="predicted"/>
<dbReference type="EMBL" id="JAFNEN010000254">
    <property type="protein sequence ID" value="KAG8187949.1"/>
    <property type="molecule type" value="Genomic_DNA"/>
</dbReference>
<name>A0AAV6UUT4_9ARAC</name>
<feature type="compositionally biased region" description="Basic and acidic residues" evidence="2">
    <location>
        <begin position="462"/>
        <end position="477"/>
    </location>
</feature>
<gene>
    <name evidence="3" type="ORF">JTE90_027719</name>
</gene>
<sequence length="1018" mass="116152">MSPVVELKEEAENQVLKADVCGHLQLVDVSEGAQVPCNATERNESGKPRKLNRDYILLKEAEKKKILRMKMKTENPAMWCALKEKEAMRKRELREQRKKIMHEMQGAMEATSLLYPDSSEYLDQQMYLDALKERYPEIWNQLINAIPEMEKVNNDKMTKTRRNNVPKPPKMYQNVIEAQKKRLYRKRMKEERPEMYLRQKAREAFAYQRQKAKWAFEKSLQTFVMESVESNADGVDQQQAKDLARQFSDEGKLDDHPLNNPSITNAEYYLVQSEDTYACGILPIEVIPSSSATISTLSHTPVVVTDASIPCKIPIVVSDTSSNNMVVDDASIPCKNPVEVSNTSTPFQNHVEVSATTTSSQNPIEVTDNAKNAACPNYDNEYVYKDLTTNKNPVHLSPAEQKKQNKTENPALWSAIKEKEAIRKLRERQKKIMQESASEVSSLSMPSSEDEKTSEVILNDPPIKESESMPIQCKDDQAYECGVSQKESSQSSSSNSFTPAPSTMVVSGDLKNEALPNCDSEYLSNTFTVNGDPVHLTQTGQKKMFRMKMKREIPALWRAMKEKDALHKRESREERKKTMQEMQHPLQATSLLSSTLELSNERMYPEALKESTLELSNERMYPEALKERQLSNEAKVSNGPPYNLPIINSEYMPQLSLADHSDVLQKEIASPSSTISSTLSQNPVEVSDTSTTCYSPGVVGDTSNHCRNPIVVRIRENSKIEVFPNCDNKDVDSSTKGDPVHLTQAEQKKLYRMKIKKENPELWSQIKAKDALRKRELREQRRKTMQEMQPSLQVMSLNCFPPSVQRPNLGEEKIPHFQFNNPPTLNSEHIPMHSEGDPSYACSVSLKEIASPSSSATPSHTPNVASDCSENKTFPTCDQEHVKADYPIETITNMLPNIYSDSPPTTKLSSTQSDMLWYWNDVKTEPVSDDIYFDDPEERKLRKIVRQRTSLLEKRRQDRLKLSPEERAKVLEAARERVKNYRLKKQGEGKKKKRGRKKMDEDDKAWCPNFVLLDPKNT</sequence>
<comment type="caution">
    <text evidence="3">The sequence shown here is derived from an EMBL/GenBank/DDBJ whole genome shotgun (WGS) entry which is preliminary data.</text>
</comment>
<feature type="region of interest" description="Disordered" evidence="2">
    <location>
        <begin position="393"/>
        <end position="415"/>
    </location>
</feature>
<dbReference type="AlphaFoldDB" id="A0AAV6UUT4"/>
<organism evidence="3 4">
    <name type="scientific">Oedothorax gibbosus</name>
    <dbReference type="NCBI Taxonomy" id="931172"/>
    <lineage>
        <taxon>Eukaryota</taxon>
        <taxon>Metazoa</taxon>
        <taxon>Ecdysozoa</taxon>
        <taxon>Arthropoda</taxon>
        <taxon>Chelicerata</taxon>
        <taxon>Arachnida</taxon>
        <taxon>Araneae</taxon>
        <taxon>Araneomorphae</taxon>
        <taxon>Entelegynae</taxon>
        <taxon>Araneoidea</taxon>
        <taxon>Linyphiidae</taxon>
        <taxon>Erigoninae</taxon>
        <taxon>Oedothorax</taxon>
    </lineage>
</organism>
<evidence type="ECO:0000256" key="1">
    <source>
        <dbReference type="SAM" id="Coils"/>
    </source>
</evidence>
<protein>
    <submittedName>
        <fullName evidence="3">Uncharacterized protein</fullName>
    </submittedName>
</protein>
<evidence type="ECO:0000313" key="4">
    <source>
        <dbReference type="Proteomes" id="UP000827092"/>
    </source>
</evidence>
<evidence type="ECO:0000256" key="2">
    <source>
        <dbReference type="SAM" id="MobiDB-lite"/>
    </source>
</evidence>
<dbReference type="Proteomes" id="UP000827092">
    <property type="component" value="Unassembled WGS sequence"/>
</dbReference>
<feature type="compositionally biased region" description="Low complexity" evidence="2">
    <location>
        <begin position="484"/>
        <end position="496"/>
    </location>
</feature>
<feature type="coiled-coil region" evidence="1">
    <location>
        <begin position="83"/>
        <end position="110"/>
    </location>
</feature>